<evidence type="ECO:0000256" key="3">
    <source>
        <dbReference type="ARBA" id="ARBA00023172"/>
    </source>
</evidence>
<dbReference type="Pfam" id="PF00589">
    <property type="entry name" value="Phage_integrase"/>
    <property type="match status" value="1"/>
</dbReference>
<dbReference type="AlphaFoldDB" id="A0A7Y8KX47"/>
<sequence>MDKQPPKGLLAVLSEGSFSTPTNDQIFESWLARRSIDPFDPLSPEAARPYRSIWTSWCKHLAETTALSTSPEHLWLDAQAIDLQRFLFFGGIQPARTGRQDVSEISRHRYWRVIRSVYDFAIDKHFLTTSPASNLSPIDTPNYELSSGQIFHNNDWQKIVEAIPTGDGRWDTRNRAILYLIMDAALTTAEVATLLTSQVKTHSRLVSLDLDGPRQAQQRNITVSATTSKHVRDWIDVRAELDDPKKAPRDALFLTQKGHAIKTTGIYHLVTKTIGRALSDSSTLLSHTGAQTLRNTRLVAWLNNGVPGHEVIRRAGFKDGKSFRGIREHIDPSVMPRLEPRHRQEPD</sequence>
<accession>A0A7Y8KX47</accession>
<evidence type="ECO:0000313" key="7">
    <source>
        <dbReference type="EMBL" id="NWF46200.1"/>
    </source>
</evidence>
<proteinExistence type="predicted"/>
<reference evidence="7 8" key="1">
    <citation type="submission" date="2019-09" db="EMBL/GenBank/DDBJ databases">
        <title>Hydrogenophaga aromatica sp. nov., isolated from a para-xylene-degrading enrichment culture.</title>
        <authorList>
            <person name="Tancsics A."/>
            <person name="Banerjee S."/>
        </authorList>
    </citation>
    <scope>NUCLEOTIDE SEQUENCE [LARGE SCALE GENOMIC DNA]</scope>
    <source>
        <strain evidence="7 8">D2P1</strain>
    </source>
</reference>
<gene>
    <name evidence="7" type="ORF">F3K02_13190</name>
</gene>
<organism evidence="7 8">
    <name type="scientific">Hydrogenophaga aromaticivorans</name>
    <dbReference type="NCBI Taxonomy" id="2610898"/>
    <lineage>
        <taxon>Bacteria</taxon>
        <taxon>Pseudomonadati</taxon>
        <taxon>Pseudomonadota</taxon>
        <taxon>Betaproteobacteria</taxon>
        <taxon>Burkholderiales</taxon>
        <taxon>Comamonadaceae</taxon>
        <taxon>Hydrogenophaga</taxon>
    </lineage>
</organism>
<evidence type="ECO:0000259" key="6">
    <source>
        <dbReference type="PROSITE" id="PS51900"/>
    </source>
</evidence>
<feature type="domain" description="Tyr recombinase" evidence="5">
    <location>
        <begin position="146"/>
        <end position="340"/>
    </location>
</feature>
<dbReference type="CDD" id="cd00397">
    <property type="entry name" value="DNA_BRE_C"/>
    <property type="match status" value="1"/>
</dbReference>
<dbReference type="EMBL" id="VYGV01000011">
    <property type="protein sequence ID" value="NWF46200.1"/>
    <property type="molecule type" value="Genomic_DNA"/>
</dbReference>
<evidence type="ECO:0000313" key="8">
    <source>
        <dbReference type="Proteomes" id="UP000545507"/>
    </source>
</evidence>
<dbReference type="InterPro" id="IPR044068">
    <property type="entry name" value="CB"/>
</dbReference>
<dbReference type="PROSITE" id="PS51898">
    <property type="entry name" value="TYR_RECOMBINASE"/>
    <property type="match status" value="1"/>
</dbReference>
<dbReference type="InterPro" id="IPR002104">
    <property type="entry name" value="Integrase_catalytic"/>
</dbReference>
<dbReference type="GO" id="GO:0003677">
    <property type="term" value="F:DNA binding"/>
    <property type="evidence" value="ECO:0007669"/>
    <property type="project" value="UniProtKB-UniRule"/>
</dbReference>
<evidence type="ECO:0000259" key="5">
    <source>
        <dbReference type="PROSITE" id="PS51898"/>
    </source>
</evidence>
<protein>
    <submittedName>
        <fullName evidence="7">Tyrosine-type recombinase/integrase</fullName>
    </submittedName>
</protein>
<dbReference type="InterPro" id="IPR013762">
    <property type="entry name" value="Integrase-like_cat_sf"/>
</dbReference>
<dbReference type="RefSeq" id="WP_177136096.1">
    <property type="nucleotide sequence ID" value="NZ_VYGV01000011.1"/>
</dbReference>
<keyword evidence="3" id="KW-0233">DNA recombination</keyword>
<evidence type="ECO:0000256" key="1">
    <source>
        <dbReference type="ARBA" id="ARBA00022908"/>
    </source>
</evidence>
<evidence type="ECO:0000256" key="4">
    <source>
        <dbReference type="PROSITE-ProRule" id="PRU01248"/>
    </source>
</evidence>
<dbReference type="GO" id="GO:0006310">
    <property type="term" value="P:DNA recombination"/>
    <property type="evidence" value="ECO:0007669"/>
    <property type="project" value="UniProtKB-KW"/>
</dbReference>
<dbReference type="Gene3D" id="1.10.443.10">
    <property type="entry name" value="Intergrase catalytic core"/>
    <property type="match status" value="1"/>
</dbReference>
<dbReference type="GO" id="GO:0015074">
    <property type="term" value="P:DNA integration"/>
    <property type="evidence" value="ECO:0007669"/>
    <property type="project" value="UniProtKB-KW"/>
</dbReference>
<comment type="caution">
    <text evidence="7">The sequence shown here is derived from an EMBL/GenBank/DDBJ whole genome shotgun (WGS) entry which is preliminary data.</text>
</comment>
<name>A0A7Y8KX47_9BURK</name>
<dbReference type="SUPFAM" id="SSF56349">
    <property type="entry name" value="DNA breaking-rejoining enzymes"/>
    <property type="match status" value="1"/>
</dbReference>
<dbReference type="InterPro" id="IPR011010">
    <property type="entry name" value="DNA_brk_join_enz"/>
</dbReference>
<dbReference type="PROSITE" id="PS51900">
    <property type="entry name" value="CB"/>
    <property type="match status" value="1"/>
</dbReference>
<keyword evidence="2 4" id="KW-0238">DNA-binding</keyword>
<dbReference type="Proteomes" id="UP000545507">
    <property type="component" value="Unassembled WGS sequence"/>
</dbReference>
<keyword evidence="1" id="KW-0229">DNA integration</keyword>
<keyword evidence="8" id="KW-1185">Reference proteome</keyword>
<feature type="domain" description="Core-binding (CB)" evidence="6">
    <location>
        <begin position="21"/>
        <end position="122"/>
    </location>
</feature>
<evidence type="ECO:0000256" key="2">
    <source>
        <dbReference type="ARBA" id="ARBA00023125"/>
    </source>
</evidence>